<accession>A0A4Z1G8C7</accession>
<evidence type="ECO:0008006" key="3">
    <source>
        <dbReference type="Google" id="ProtNLM"/>
    </source>
</evidence>
<dbReference type="PANTHER" id="PTHR42085">
    <property type="entry name" value="F-BOX DOMAIN-CONTAINING PROTEIN"/>
    <property type="match status" value="1"/>
</dbReference>
<gene>
    <name evidence="1" type="ORF">BHYA_0258g00010</name>
</gene>
<organism evidence="1 2">
    <name type="scientific">Botrytis hyacinthi</name>
    <dbReference type="NCBI Taxonomy" id="278943"/>
    <lineage>
        <taxon>Eukaryota</taxon>
        <taxon>Fungi</taxon>
        <taxon>Dikarya</taxon>
        <taxon>Ascomycota</taxon>
        <taxon>Pezizomycotina</taxon>
        <taxon>Leotiomycetes</taxon>
        <taxon>Helotiales</taxon>
        <taxon>Sclerotiniaceae</taxon>
        <taxon>Botrytis</taxon>
    </lineage>
</organism>
<sequence length="289" mass="33372">MAPSRRTKILKLLPSRVRKIFTSGAASKISDDKSSVDNPFPFLQLPAELRIQIYKQLSPKSKPNYKNFIGITEGHLRRDSELERYVTERCSKEDDSRCYPEILRLNRQIYHEAMPLWYGVDELHLWLINPASEFHKETILSCDLPYFLRFMTSLRIDIFTEDDDVSLALKSERPQMSTFLAEFGNRLAEHGNLKQLHVRFSLRTPMRLPPSAAPSHLLGSLLESYLEPFRGISGLLNLKTSIDVRPDPFAHEINQIDLGTRIYSSVEEDARAYLDTFESEMLQTTKSIH</sequence>
<dbReference type="Proteomes" id="UP000297814">
    <property type="component" value="Unassembled WGS sequence"/>
</dbReference>
<evidence type="ECO:0000313" key="2">
    <source>
        <dbReference type="Proteomes" id="UP000297814"/>
    </source>
</evidence>
<comment type="caution">
    <text evidence="1">The sequence shown here is derived from an EMBL/GenBank/DDBJ whole genome shotgun (WGS) entry which is preliminary data.</text>
</comment>
<dbReference type="EMBL" id="PQXK01000258">
    <property type="protein sequence ID" value="TGO33234.1"/>
    <property type="molecule type" value="Genomic_DNA"/>
</dbReference>
<dbReference type="PANTHER" id="PTHR42085:SF2">
    <property type="entry name" value="F-BOX DOMAIN-CONTAINING PROTEIN"/>
    <property type="match status" value="1"/>
</dbReference>
<protein>
    <recommendedName>
        <fullName evidence="3">F-box domain-containing protein</fullName>
    </recommendedName>
</protein>
<reference evidence="1 2" key="1">
    <citation type="submission" date="2017-12" db="EMBL/GenBank/DDBJ databases">
        <title>Comparative genomics of Botrytis spp.</title>
        <authorList>
            <person name="Valero-Jimenez C.A."/>
            <person name="Tapia P."/>
            <person name="Veloso J."/>
            <person name="Silva-Moreno E."/>
            <person name="Staats M."/>
            <person name="Valdes J.H."/>
            <person name="Van Kan J.A.L."/>
        </authorList>
    </citation>
    <scope>NUCLEOTIDE SEQUENCE [LARGE SCALE GENOMIC DNA]</scope>
    <source>
        <strain evidence="1 2">Bh0001</strain>
    </source>
</reference>
<evidence type="ECO:0000313" key="1">
    <source>
        <dbReference type="EMBL" id="TGO33234.1"/>
    </source>
</evidence>
<keyword evidence="2" id="KW-1185">Reference proteome</keyword>
<name>A0A4Z1G8C7_9HELO</name>
<dbReference type="AlphaFoldDB" id="A0A4Z1G8C7"/>
<proteinExistence type="predicted"/>
<dbReference type="InterPro" id="IPR038883">
    <property type="entry name" value="AN11006-like"/>
</dbReference>